<dbReference type="SUPFAM" id="SSF48403">
    <property type="entry name" value="Ankyrin repeat"/>
    <property type="match status" value="2"/>
</dbReference>
<evidence type="ECO:0000313" key="5">
    <source>
        <dbReference type="Proteomes" id="UP001313282"/>
    </source>
</evidence>
<dbReference type="InterPro" id="IPR001870">
    <property type="entry name" value="B30.2/SPRY"/>
</dbReference>
<dbReference type="EMBL" id="JAVHNR010000006">
    <property type="protein sequence ID" value="KAK6339352.1"/>
    <property type="molecule type" value="Genomic_DNA"/>
</dbReference>
<name>A0AAN8RC13_9PEZI</name>
<dbReference type="PROSITE" id="PS50188">
    <property type="entry name" value="B302_SPRY"/>
    <property type="match status" value="1"/>
</dbReference>
<keyword evidence="5" id="KW-1185">Reference proteome</keyword>
<dbReference type="InterPro" id="IPR056125">
    <property type="entry name" value="DUF7708"/>
</dbReference>
<dbReference type="SUPFAM" id="SSF49899">
    <property type="entry name" value="Concanavalin A-like lectins/glucanases"/>
    <property type="match status" value="1"/>
</dbReference>
<dbReference type="InterPro" id="IPR013320">
    <property type="entry name" value="ConA-like_dom_sf"/>
</dbReference>
<feature type="compositionally biased region" description="Polar residues" evidence="2">
    <location>
        <begin position="517"/>
        <end position="528"/>
    </location>
</feature>
<evidence type="ECO:0000259" key="3">
    <source>
        <dbReference type="PROSITE" id="PS50188"/>
    </source>
</evidence>
<dbReference type="InterPro" id="IPR027417">
    <property type="entry name" value="P-loop_NTPase"/>
</dbReference>
<feature type="domain" description="B30.2/SPRY" evidence="3">
    <location>
        <begin position="1602"/>
        <end position="1806"/>
    </location>
</feature>
<accession>A0AAN8RC13</accession>
<dbReference type="Gene3D" id="3.40.50.300">
    <property type="entry name" value="P-loop containing nucleotide triphosphate hydrolases"/>
    <property type="match status" value="1"/>
</dbReference>
<dbReference type="InterPro" id="IPR044736">
    <property type="entry name" value="Gid1/RanBPM/SPLA_SPRY"/>
</dbReference>
<dbReference type="PANTHER" id="PTHR10039">
    <property type="entry name" value="AMELOGENIN"/>
    <property type="match status" value="1"/>
</dbReference>
<keyword evidence="1" id="KW-0677">Repeat</keyword>
<dbReference type="InterPro" id="IPR043136">
    <property type="entry name" value="B30.2/SPRY_sf"/>
</dbReference>
<evidence type="ECO:0000256" key="1">
    <source>
        <dbReference type="ARBA" id="ARBA00022737"/>
    </source>
</evidence>
<proteinExistence type="predicted"/>
<dbReference type="Pfam" id="PF24809">
    <property type="entry name" value="DUF7708"/>
    <property type="match status" value="1"/>
</dbReference>
<dbReference type="InterPro" id="IPR002110">
    <property type="entry name" value="Ankyrin_rpt"/>
</dbReference>
<dbReference type="Gene3D" id="2.60.120.920">
    <property type="match status" value="1"/>
</dbReference>
<organism evidence="4 5">
    <name type="scientific">Orbilia javanica</name>
    <dbReference type="NCBI Taxonomy" id="47235"/>
    <lineage>
        <taxon>Eukaryota</taxon>
        <taxon>Fungi</taxon>
        <taxon>Dikarya</taxon>
        <taxon>Ascomycota</taxon>
        <taxon>Pezizomycotina</taxon>
        <taxon>Orbiliomycetes</taxon>
        <taxon>Orbiliales</taxon>
        <taxon>Orbiliaceae</taxon>
        <taxon>Orbilia</taxon>
    </lineage>
</organism>
<dbReference type="InterPro" id="IPR036770">
    <property type="entry name" value="Ankyrin_rpt-contain_sf"/>
</dbReference>
<feature type="compositionally biased region" description="Polar residues" evidence="2">
    <location>
        <begin position="1020"/>
        <end position="1039"/>
    </location>
</feature>
<protein>
    <recommendedName>
        <fullName evidence="3">B30.2/SPRY domain-containing protein</fullName>
    </recommendedName>
</protein>
<evidence type="ECO:0000256" key="2">
    <source>
        <dbReference type="SAM" id="MobiDB-lite"/>
    </source>
</evidence>
<feature type="region of interest" description="Disordered" evidence="2">
    <location>
        <begin position="494"/>
        <end position="528"/>
    </location>
</feature>
<comment type="caution">
    <text evidence="4">The sequence shown here is derived from an EMBL/GenBank/DDBJ whole genome shotgun (WGS) entry which is preliminary data.</text>
</comment>
<sequence>MIVSTVEVSVVEGSAKPFATDGTQSLQNGKPFTRPSAHESACWSEAKVRFRTKLLQTVPRPSEENIERFLKNNNQIDETISECENLKSVADRQYHGSTSSKFIGKLLEVLVVVKNVGDPLLQCAPESVSIAWSAISLLIGLGVNDIENCSRISEACTSIVTIVLNCRLYENRYQNEESNSKIIEAVQELLSSVLDFFWLANKKLRDKKIKRLFKDIFDSKVNETYQDVITRYKALREDTDLAFQERVMESLLDMKKEKEDIVELLFPALKDIKTNLEELVGATKEVLSEIQIREKFKRYRKNLKPTDTHSRQLASTLQPFQHGTEHLCQWLFRHKYYQCWESIPKSDSKKSEEDQMSGETHGEAASRVLPQSEPEPPSPNILYIKGRAGFGKSVMMASVIGRLQNLANEADWAPSLARVNTFRRFSTAEGTSNQAGTTKGAFGKHPVIYFFFKRGDNSTQLTSRGLSSLVTQLFSDDYAKTKKDMEAFMDAMDSVENEGKTPGKTGGDSRGKGTGLKPNQETTPSTTSNQDILKIESIAAAVGRTVYIIIDGIDESTDHDSEGLVKKLIDLGRSTKASFKILLSSRENMGLEKSFVKEGDQEGQKKLEVAVNSNLGLDLKTQDPFYCLIHDDFTILTVTKETNSEDMKTYLSHSLKNIMRRRLPEISQLEKSDPLRMKLEVRIKLIAEGIQNKSDGMFTYSAMVIANIGQPSPMSLAERLRNLPSGMNELYSRQLEALTGAERRLVTLALRRIVWSPTEMGTVEIAEEFKQIYLKEIQPGNEDDFDDFDSRNIDANEYQWEDFETAPVNSQGSDVVPFPDPAAFIGGLTITIPQIQNSEPPKATSHKGTYQDTYLRDTLVEKAMRNPEIADTIYHLESAGRDFFKFTNKKRTIGLIHKSVRDWFESESERSAEKDHGIKSVASLFSHDAESGELKLTLPIPWIVVKNQSEFMEFQSEKDAQLDILIYIMKVLTHPRFQEVYLPYQKPLKALEEQEAKRLEATDPQQSPIAEQPPKDQKIDNSSAKNPAASNEGTSNNKAIEQEKTKPFIRKTRRCEIHQWIHHMRLVGRLWPREERNGKKWTELRGLLRKFCDPGIFKPWFIQYRHMLGYSVQELYRMAATIEMTHIAAEEGLEVFMDFIINETNIDIRKPSPEGVSVLDNLSILHFPDIVKLILEKNIDVNMVNNNGLNPLAKCFQAPELWSNRTEDNKAVQNITQTLKHLVNYGVNLDNRLPNQDHIINNIIRLGDESLFDLAMERNPTICKAIFSWKRLTALHCVWSSNASPPVQVSIARKLLAAGADPNAQSSTSVAPLSEAAFSLNKEGVELLLKEEYKVDINDEDVNGYTALTRLADNYTTTPKALEIIKLLIEHKINIRSRSKNGFTGLMQSLYRGHFEIAEALMAAHSKEQGDGHSYLTGKDASEETILHYTATEVDKAYRVEIARRVLGRLTTAEISVFLEERQPWLGRTALQKSLTDVESLEFSLYLIERGANIHAVDDTGEPIADTFFELWKNTWSAGQHDFSASRKSWTKLYCTLWPTDTENAYLHQAIFSGDTETIRELAEAGIDPLKKDSEGWDAFDWAYTCQQQGMMGEYFPSASLHVDYQLRIEQERDRPEDELPFVEWDPKHCGPFSEISSGIVLHLGEKVRSYFNEELRNLSAVRTKLPVRPYAKGYYYEITVWEAESEEMPGVVVGFAGGGAPTDRLPGTPHESIATCALHAYEGVVYASKWVGSNYPKKLEAGIPEIVVGDTIGCGYDSLNHTLYWTLNGQYLGSCEGLHIYGRLYPIVGAEYWASVRTNFGDDPDEPLKWDGSRKLQKEA</sequence>
<dbReference type="CDD" id="cd12885">
    <property type="entry name" value="SPRY_RanBP_like"/>
    <property type="match status" value="1"/>
</dbReference>
<dbReference type="SMART" id="SM00248">
    <property type="entry name" value="ANK"/>
    <property type="match status" value="7"/>
</dbReference>
<dbReference type="Pfam" id="PF00622">
    <property type="entry name" value="SPRY"/>
    <property type="match status" value="1"/>
</dbReference>
<dbReference type="Pfam" id="PF24883">
    <property type="entry name" value="NPHP3_N"/>
    <property type="match status" value="2"/>
</dbReference>
<dbReference type="PANTHER" id="PTHR10039:SF14">
    <property type="entry name" value="NACHT DOMAIN-CONTAINING PROTEIN"/>
    <property type="match status" value="1"/>
</dbReference>
<evidence type="ECO:0000313" key="4">
    <source>
        <dbReference type="EMBL" id="KAK6339352.1"/>
    </source>
</evidence>
<feature type="region of interest" description="Disordered" evidence="2">
    <location>
        <begin position="347"/>
        <end position="378"/>
    </location>
</feature>
<feature type="compositionally biased region" description="Basic and acidic residues" evidence="2">
    <location>
        <begin position="497"/>
        <end position="511"/>
    </location>
</feature>
<feature type="region of interest" description="Disordered" evidence="2">
    <location>
        <begin position="997"/>
        <end position="1045"/>
    </location>
</feature>
<gene>
    <name evidence="4" type="ORF">TWF718_008772</name>
</gene>
<dbReference type="Gene3D" id="1.25.40.20">
    <property type="entry name" value="Ankyrin repeat-containing domain"/>
    <property type="match status" value="1"/>
</dbReference>
<dbReference type="InterPro" id="IPR003877">
    <property type="entry name" value="SPRY_dom"/>
</dbReference>
<dbReference type="SMART" id="SM00449">
    <property type="entry name" value="SPRY"/>
    <property type="match status" value="1"/>
</dbReference>
<dbReference type="Pfam" id="PF12796">
    <property type="entry name" value="Ank_2"/>
    <property type="match status" value="1"/>
</dbReference>
<dbReference type="InterPro" id="IPR056884">
    <property type="entry name" value="NPHP3-like_N"/>
</dbReference>
<dbReference type="Proteomes" id="UP001313282">
    <property type="component" value="Unassembled WGS sequence"/>
</dbReference>
<reference evidence="4 5" key="1">
    <citation type="submission" date="2019-10" db="EMBL/GenBank/DDBJ databases">
        <authorList>
            <person name="Palmer J.M."/>
        </authorList>
    </citation>
    <scope>NUCLEOTIDE SEQUENCE [LARGE SCALE GENOMIC DNA]</scope>
    <source>
        <strain evidence="4 5">TWF718</strain>
    </source>
</reference>